<feature type="transmembrane region" description="Helical" evidence="2">
    <location>
        <begin position="171"/>
        <end position="190"/>
    </location>
</feature>
<feature type="compositionally biased region" description="Basic residues" evidence="1">
    <location>
        <begin position="354"/>
        <end position="366"/>
    </location>
</feature>
<reference evidence="3 4" key="1">
    <citation type="submission" date="2020-08" db="EMBL/GenBank/DDBJ databases">
        <title>Plant Genome Project.</title>
        <authorList>
            <person name="Zhang R.-G."/>
        </authorList>
    </citation>
    <scope>NUCLEOTIDE SEQUENCE [LARGE SCALE GENOMIC DNA]</scope>
    <source>
        <tissue evidence="3">Rhizome</tissue>
    </source>
</reference>
<dbReference type="EMBL" id="JACMSC010000015">
    <property type="protein sequence ID" value="KAG6485106.1"/>
    <property type="molecule type" value="Genomic_DNA"/>
</dbReference>
<evidence type="ECO:0000256" key="1">
    <source>
        <dbReference type="SAM" id="MobiDB-lite"/>
    </source>
</evidence>
<proteinExistence type="predicted"/>
<keyword evidence="2" id="KW-0812">Transmembrane</keyword>
<comment type="caution">
    <text evidence="3">The sequence shown here is derived from an EMBL/GenBank/DDBJ whole genome shotgun (WGS) entry which is preliminary data.</text>
</comment>
<dbReference type="Proteomes" id="UP000734854">
    <property type="component" value="Unassembled WGS sequence"/>
</dbReference>
<gene>
    <name evidence="3" type="ORF">ZIOFF_053635</name>
</gene>
<dbReference type="PANTHER" id="PTHR34118:SF1">
    <property type="entry name" value="NF-KAPPA-B INHIBITOR-LIKE PROTEIN"/>
    <property type="match status" value="1"/>
</dbReference>
<feature type="region of interest" description="Disordered" evidence="1">
    <location>
        <begin position="403"/>
        <end position="436"/>
    </location>
</feature>
<organism evidence="3 4">
    <name type="scientific">Zingiber officinale</name>
    <name type="common">Ginger</name>
    <name type="synonym">Amomum zingiber</name>
    <dbReference type="NCBI Taxonomy" id="94328"/>
    <lineage>
        <taxon>Eukaryota</taxon>
        <taxon>Viridiplantae</taxon>
        <taxon>Streptophyta</taxon>
        <taxon>Embryophyta</taxon>
        <taxon>Tracheophyta</taxon>
        <taxon>Spermatophyta</taxon>
        <taxon>Magnoliopsida</taxon>
        <taxon>Liliopsida</taxon>
        <taxon>Zingiberales</taxon>
        <taxon>Zingiberaceae</taxon>
        <taxon>Zingiber</taxon>
    </lineage>
</organism>
<name>A0A8J5KM08_ZINOF</name>
<keyword evidence="4" id="KW-1185">Reference proteome</keyword>
<evidence type="ECO:0000313" key="3">
    <source>
        <dbReference type="EMBL" id="KAG6485106.1"/>
    </source>
</evidence>
<dbReference type="PANTHER" id="PTHR34118">
    <property type="entry name" value="NF-KAPPA-B INHIBITOR-LIKE PROTEIN-RELATED"/>
    <property type="match status" value="1"/>
</dbReference>
<evidence type="ECO:0000256" key="2">
    <source>
        <dbReference type="SAM" id="Phobius"/>
    </source>
</evidence>
<feature type="compositionally biased region" description="Pro residues" evidence="1">
    <location>
        <begin position="408"/>
        <end position="418"/>
    </location>
</feature>
<dbReference type="AlphaFoldDB" id="A0A8J5KM08"/>
<sequence>MELGLGVGFRGVRLPESNSSPIALLPRGRYSLFHQPRLVFKRSLSVSVSRSSLPEGGLYGEDVMRIFLKDRQLNGDFISKVSDMLWLWGKENSEFSEDEANTLQEDNPNNGQVMDTNSDSGFLKLTSARDWISGRNSAPVNKKAVAKNWQNESETRKKLNLLKYEVLKRELLFLTIGIGVACSGYCLVILSFQASLSYAFGVLFSCLYLQLLYHHTDNVSKESVPEIFLQKKIKKIGIRSEDIKNVFEKTIGGIAISLSSPRLVIPAAIYGLWVLSQHFANDYFDFQLVPGMFGFLAYKAAALVQVYRDNEDLLLIFPDDDTNMHIAALGSVHLFNSYPHEFLADLTIKMREKRKEKKINRSRSNRNLRTVGTPRLPTPALIPSPATVPPPLWRLLTRLGPCPSATFPTPPTGSPSPRTPALLPLTPPPMAAAQPPAVWSIERRASPGGGRHWAMTVGP</sequence>
<accession>A0A8J5KM08</accession>
<keyword evidence="2" id="KW-0472">Membrane</keyword>
<protein>
    <submittedName>
        <fullName evidence="3">Uncharacterized protein</fullName>
    </submittedName>
</protein>
<feature type="region of interest" description="Disordered" evidence="1">
    <location>
        <begin position="354"/>
        <end position="383"/>
    </location>
</feature>
<evidence type="ECO:0000313" key="4">
    <source>
        <dbReference type="Proteomes" id="UP000734854"/>
    </source>
</evidence>
<keyword evidence="2" id="KW-1133">Transmembrane helix</keyword>